<reference evidence="1 2" key="1">
    <citation type="submission" date="2019-05" db="EMBL/GenBank/DDBJ databases">
        <title>Another draft genome of Portunus trituberculatus and its Hox gene families provides insights of decapod evolution.</title>
        <authorList>
            <person name="Jeong J.-H."/>
            <person name="Song I."/>
            <person name="Kim S."/>
            <person name="Choi T."/>
            <person name="Kim D."/>
            <person name="Ryu S."/>
            <person name="Kim W."/>
        </authorList>
    </citation>
    <scope>NUCLEOTIDE SEQUENCE [LARGE SCALE GENOMIC DNA]</scope>
    <source>
        <tissue evidence="1">Muscle</tissue>
    </source>
</reference>
<keyword evidence="2" id="KW-1185">Reference proteome</keyword>
<protein>
    <submittedName>
        <fullName evidence="1">Uncharacterized protein</fullName>
    </submittedName>
</protein>
<comment type="caution">
    <text evidence="1">The sequence shown here is derived from an EMBL/GenBank/DDBJ whole genome shotgun (WGS) entry which is preliminary data.</text>
</comment>
<gene>
    <name evidence="1" type="ORF">E2C01_098061</name>
</gene>
<proteinExistence type="predicted"/>
<sequence length="94" mass="10770">MQQLGCDCLAPRLSLVLLELNLRFFNNLRETPCCEMASMNAWRDGDEVALRLQRTSPLEVVLLSYIYIYIYVHKTTLILAFTNLAPKKGLFCNA</sequence>
<evidence type="ECO:0000313" key="2">
    <source>
        <dbReference type="Proteomes" id="UP000324222"/>
    </source>
</evidence>
<name>A0A5B7KD12_PORTR</name>
<evidence type="ECO:0000313" key="1">
    <source>
        <dbReference type="EMBL" id="MPD02475.1"/>
    </source>
</evidence>
<dbReference type="AlphaFoldDB" id="A0A5B7KD12"/>
<dbReference type="EMBL" id="VSRR010131579">
    <property type="protein sequence ID" value="MPD02475.1"/>
    <property type="molecule type" value="Genomic_DNA"/>
</dbReference>
<organism evidence="1 2">
    <name type="scientific">Portunus trituberculatus</name>
    <name type="common">Swimming crab</name>
    <name type="synonym">Neptunus trituberculatus</name>
    <dbReference type="NCBI Taxonomy" id="210409"/>
    <lineage>
        <taxon>Eukaryota</taxon>
        <taxon>Metazoa</taxon>
        <taxon>Ecdysozoa</taxon>
        <taxon>Arthropoda</taxon>
        <taxon>Crustacea</taxon>
        <taxon>Multicrustacea</taxon>
        <taxon>Malacostraca</taxon>
        <taxon>Eumalacostraca</taxon>
        <taxon>Eucarida</taxon>
        <taxon>Decapoda</taxon>
        <taxon>Pleocyemata</taxon>
        <taxon>Brachyura</taxon>
        <taxon>Eubrachyura</taxon>
        <taxon>Portunoidea</taxon>
        <taxon>Portunidae</taxon>
        <taxon>Portuninae</taxon>
        <taxon>Portunus</taxon>
    </lineage>
</organism>
<dbReference type="Proteomes" id="UP000324222">
    <property type="component" value="Unassembled WGS sequence"/>
</dbReference>
<accession>A0A5B7KD12</accession>